<keyword evidence="3" id="KW-1185">Reference proteome</keyword>
<evidence type="ECO:0000256" key="1">
    <source>
        <dbReference type="SAM" id="MobiDB-lite"/>
    </source>
</evidence>
<sequence length="272" mass="30564">MPSLLRSKKNSQRKYIDLINEASSKWANWDPPRRINPGDFGTVIKSTGELVVEGNIYTHADLVHIARKYPPSEGHETDRYHIHSYEVRGVDVGAGLGANLLGIQGLVFKSRWQFNSKRGAVLLMYQPQLITVPDAFFSETQDIPILKNKSVVYQVFNCPGFYMYLSNKVNEQVAVGLRADLPPQLSNVNPALGVGWTAHGSIGIGQQGYQPDATYTPLFSLRSLRKRLLRRGESDQGPTELWDETRVPWNRLDDDGMSEAEDDSDDDNDNDD</sequence>
<dbReference type="AlphaFoldDB" id="A0AAD4LD12"/>
<reference evidence="2" key="1">
    <citation type="submission" date="2022-01" db="EMBL/GenBank/DDBJ databases">
        <title>Comparative genomics reveals a dynamic genome evolution in the ectomycorrhizal milk-cap (Lactarius) mushrooms.</title>
        <authorList>
            <consortium name="DOE Joint Genome Institute"/>
            <person name="Lebreton A."/>
            <person name="Tang N."/>
            <person name="Kuo A."/>
            <person name="LaButti K."/>
            <person name="Drula E."/>
            <person name="Barry K."/>
            <person name="Clum A."/>
            <person name="Lipzen A."/>
            <person name="Mousain D."/>
            <person name="Ng V."/>
            <person name="Wang R."/>
            <person name="Wang X."/>
            <person name="Dai Y."/>
            <person name="Henrissat B."/>
            <person name="Grigoriev I.V."/>
            <person name="Guerin-Laguette A."/>
            <person name="Yu F."/>
            <person name="Martin F.M."/>
        </authorList>
    </citation>
    <scope>NUCLEOTIDE SEQUENCE</scope>
    <source>
        <strain evidence="2">QP</strain>
    </source>
</reference>
<proteinExistence type="predicted"/>
<evidence type="ECO:0000313" key="3">
    <source>
        <dbReference type="Proteomes" id="UP001201163"/>
    </source>
</evidence>
<feature type="compositionally biased region" description="Basic and acidic residues" evidence="1">
    <location>
        <begin position="243"/>
        <end position="254"/>
    </location>
</feature>
<protein>
    <submittedName>
        <fullName evidence="2">Uncharacterized protein</fullName>
    </submittedName>
</protein>
<dbReference type="Proteomes" id="UP001201163">
    <property type="component" value="Unassembled WGS sequence"/>
</dbReference>
<organism evidence="2 3">
    <name type="scientific">Lactarius akahatsu</name>
    <dbReference type="NCBI Taxonomy" id="416441"/>
    <lineage>
        <taxon>Eukaryota</taxon>
        <taxon>Fungi</taxon>
        <taxon>Dikarya</taxon>
        <taxon>Basidiomycota</taxon>
        <taxon>Agaricomycotina</taxon>
        <taxon>Agaricomycetes</taxon>
        <taxon>Russulales</taxon>
        <taxon>Russulaceae</taxon>
        <taxon>Lactarius</taxon>
    </lineage>
</organism>
<gene>
    <name evidence="2" type="ORF">EDB92DRAFT_1868696</name>
</gene>
<name>A0AAD4LD12_9AGAM</name>
<dbReference type="EMBL" id="JAKELL010000038">
    <property type="protein sequence ID" value="KAH8989244.1"/>
    <property type="molecule type" value="Genomic_DNA"/>
</dbReference>
<feature type="region of interest" description="Disordered" evidence="1">
    <location>
        <begin position="230"/>
        <end position="272"/>
    </location>
</feature>
<feature type="compositionally biased region" description="Acidic residues" evidence="1">
    <location>
        <begin position="255"/>
        <end position="272"/>
    </location>
</feature>
<accession>A0AAD4LD12</accession>
<comment type="caution">
    <text evidence="2">The sequence shown here is derived from an EMBL/GenBank/DDBJ whole genome shotgun (WGS) entry which is preliminary data.</text>
</comment>
<evidence type="ECO:0000313" key="2">
    <source>
        <dbReference type="EMBL" id="KAH8989244.1"/>
    </source>
</evidence>